<dbReference type="EMBL" id="LT934425">
    <property type="protein sequence ID" value="SOH05592.1"/>
    <property type="molecule type" value="Genomic_DNA"/>
</dbReference>
<dbReference type="KEGG" id="kst:KSMBR1_3679"/>
<dbReference type="KEGG" id="kst:KSMBR1_3659"/>
<dbReference type="KEGG" id="kst:KSMBR1_0490"/>
<reference evidence="4" key="1">
    <citation type="submission" date="2017-10" db="EMBL/GenBank/DDBJ databases">
        <authorList>
            <person name="Banno H."/>
            <person name="Chua N.-H."/>
        </authorList>
    </citation>
    <scope>NUCLEOTIDE SEQUENCE [LARGE SCALE GENOMIC DNA]</scope>
    <source>
        <strain evidence="4">Kuenenia_mbr1_ru-nijmegen</strain>
    </source>
</reference>
<evidence type="ECO:0000313" key="3">
    <source>
        <dbReference type="EMBL" id="SOH03004.1"/>
    </source>
</evidence>
<evidence type="ECO:0000313" key="10">
    <source>
        <dbReference type="EMBL" id="SOH06132.1"/>
    </source>
</evidence>
<dbReference type="KEGG" id="kst:KSMBR1_3114"/>
<evidence type="ECO:0000313" key="7">
    <source>
        <dbReference type="EMBL" id="SOH05166.1"/>
    </source>
</evidence>
<dbReference type="EMBL" id="LT934425">
    <property type="protein sequence ID" value="SOH04629.1"/>
    <property type="molecule type" value="Genomic_DNA"/>
</dbReference>
<dbReference type="KEGG" id="kst:KSMBR1_2132"/>
<gene>
    <name evidence="1" type="ORF">KSMBR1_0088</name>
    <name evidence="2" type="ORF">KSMBR1_0215</name>
    <name evidence="3" type="ORF">KSMBR1_0490</name>
    <name evidence="4" type="ORF">KSMBR1_1114</name>
    <name evidence="5" type="ORF">KSMBR1_1560</name>
    <name evidence="6" type="ORF">KSMBR1_2132</name>
    <name evidence="7" type="ORF">KSMBR1_2679</name>
    <name evidence="8" type="ORF">KSMBR1_3098</name>
    <name evidence="9" type="ORF">KSMBR1_3114</name>
    <name evidence="10" type="ORF">KSMBR1_3659</name>
    <name evidence="11" type="ORF">KSMBR1_3679</name>
</gene>
<dbReference type="EMBL" id="LT934425">
    <property type="protein sequence ID" value="SOH04059.1"/>
    <property type="molecule type" value="Genomic_DNA"/>
</dbReference>
<accession>A0A2C9CFU2</accession>
<dbReference type="EMBL" id="LT934425">
    <property type="protein sequence ID" value="SOH03617.1"/>
    <property type="molecule type" value="Genomic_DNA"/>
</dbReference>
<dbReference type="KEGG" id="kst:KSMBR1_1114"/>
<dbReference type="KEGG" id="kst:KSMBR1_3098"/>
<evidence type="ECO:0000313" key="9">
    <source>
        <dbReference type="EMBL" id="SOH05592.1"/>
    </source>
</evidence>
<dbReference type="KEGG" id="kst:KSMBR1_0088"/>
<evidence type="ECO:0000313" key="5">
    <source>
        <dbReference type="EMBL" id="SOH04059.1"/>
    </source>
</evidence>
<evidence type="ECO:0000313" key="8">
    <source>
        <dbReference type="EMBL" id="SOH05576.1"/>
    </source>
</evidence>
<name>A0A2C9CFU2_KUEST</name>
<evidence type="ECO:0000313" key="1">
    <source>
        <dbReference type="EMBL" id="SOH02609.1"/>
    </source>
</evidence>
<dbReference type="AlphaFoldDB" id="A0A2C9CFU2"/>
<proteinExistence type="predicted"/>
<organism evidence="4 12">
    <name type="scientific">Kuenenia stuttgartiensis</name>
    <dbReference type="NCBI Taxonomy" id="174633"/>
    <lineage>
        <taxon>Bacteria</taxon>
        <taxon>Pseudomonadati</taxon>
        <taxon>Planctomycetota</taxon>
        <taxon>Candidatus Brocadiia</taxon>
        <taxon>Candidatus Brocadiales</taxon>
        <taxon>Candidatus Brocadiaceae</taxon>
        <taxon>Candidatus Kuenenia</taxon>
    </lineage>
</organism>
<dbReference type="EMBL" id="LT934425">
    <property type="protein sequence ID" value="SOH03004.1"/>
    <property type="molecule type" value="Genomic_DNA"/>
</dbReference>
<dbReference type="EMBL" id="LT934425">
    <property type="protein sequence ID" value="SOH02609.1"/>
    <property type="molecule type" value="Genomic_DNA"/>
</dbReference>
<protein>
    <submittedName>
        <fullName evidence="4">Uncharacterized protein</fullName>
    </submittedName>
</protein>
<keyword evidence="12" id="KW-1185">Reference proteome</keyword>
<dbReference type="Proteomes" id="UP000221734">
    <property type="component" value="Chromosome Kuenenia_stuttgartiensis_MBR1"/>
</dbReference>
<dbReference type="EMBL" id="LT934425">
    <property type="protein sequence ID" value="SOH02732.1"/>
    <property type="molecule type" value="Genomic_DNA"/>
</dbReference>
<reference evidence="12" key="2">
    <citation type="submission" date="2017-10" db="EMBL/GenBank/DDBJ databases">
        <authorList>
            <person name="Frank J."/>
        </authorList>
    </citation>
    <scope>NUCLEOTIDE SEQUENCE [LARGE SCALE GENOMIC DNA]</scope>
</reference>
<sequence>MRAEGGERAFVSHEECEFLDECHEWPGSFGDDLVVINAFGLSLENGFVFLSDKVEVIMFWF</sequence>
<evidence type="ECO:0000313" key="6">
    <source>
        <dbReference type="EMBL" id="SOH04629.1"/>
    </source>
</evidence>
<dbReference type="EMBL" id="LT934425">
    <property type="protein sequence ID" value="SOH06132.1"/>
    <property type="molecule type" value="Genomic_DNA"/>
</dbReference>
<dbReference type="KEGG" id="kst:KSMBR1_2679"/>
<dbReference type="EMBL" id="LT934425">
    <property type="protein sequence ID" value="SOH06152.1"/>
    <property type="molecule type" value="Genomic_DNA"/>
</dbReference>
<dbReference type="KEGG" id="kst:KSMBR1_0215"/>
<evidence type="ECO:0000313" key="11">
    <source>
        <dbReference type="EMBL" id="SOH06152.1"/>
    </source>
</evidence>
<dbReference type="EMBL" id="LT934425">
    <property type="protein sequence ID" value="SOH05576.1"/>
    <property type="molecule type" value="Genomic_DNA"/>
</dbReference>
<dbReference type="KEGG" id="kst:KSMBR1_1560"/>
<evidence type="ECO:0000313" key="12">
    <source>
        <dbReference type="Proteomes" id="UP000221734"/>
    </source>
</evidence>
<dbReference type="EMBL" id="LT934425">
    <property type="protein sequence ID" value="SOH05166.1"/>
    <property type="molecule type" value="Genomic_DNA"/>
</dbReference>
<evidence type="ECO:0000313" key="2">
    <source>
        <dbReference type="EMBL" id="SOH02732.1"/>
    </source>
</evidence>
<evidence type="ECO:0000313" key="4">
    <source>
        <dbReference type="EMBL" id="SOH03617.1"/>
    </source>
</evidence>